<name>A0A1B6I6Q3_9HEMI</name>
<dbReference type="EMBL" id="GECU01025090">
    <property type="protein sequence ID" value="JAS82616.1"/>
    <property type="molecule type" value="Transcribed_RNA"/>
</dbReference>
<feature type="non-terminal residue" evidence="1">
    <location>
        <position position="1"/>
    </location>
</feature>
<proteinExistence type="predicted"/>
<gene>
    <name evidence="1" type="ORF">g.15297</name>
</gene>
<organism evidence="1">
    <name type="scientific">Homalodisca liturata</name>
    <dbReference type="NCBI Taxonomy" id="320908"/>
    <lineage>
        <taxon>Eukaryota</taxon>
        <taxon>Metazoa</taxon>
        <taxon>Ecdysozoa</taxon>
        <taxon>Arthropoda</taxon>
        <taxon>Hexapoda</taxon>
        <taxon>Insecta</taxon>
        <taxon>Pterygota</taxon>
        <taxon>Neoptera</taxon>
        <taxon>Paraneoptera</taxon>
        <taxon>Hemiptera</taxon>
        <taxon>Auchenorrhyncha</taxon>
        <taxon>Membracoidea</taxon>
        <taxon>Cicadellidae</taxon>
        <taxon>Cicadellinae</taxon>
        <taxon>Proconiini</taxon>
        <taxon>Homalodisca</taxon>
    </lineage>
</organism>
<dbReference type="AlphaFoldDB" id="A0A1B6I6Q3"/>
<sequence length="100" mass="12247">IHLQITTPYSIQHVFEGKLHPFDPGRLNTEYNWREIFVRFEYHDYVKTLDISLRSGMWFRIIWFTSLLCNPQNYFERRCNRTIRLISYHSVTPSFKILHP</sequence>
<reference evidence="1" key="1">
    <citation type="submission" date="2015-11" db="EMBL/GenBank/DDBJ databases">
        <title>De novo transcriptome assembly of four potential Pierce s Disease insect vectors from Arizona vineyards.</title>
        <authorList>
            <person name="Tassone E.E."/>
        </authorList>
    </citation>
    <scope>NUCLEOTIDE SEQUENCE</scope>
</reference>
<protein>
    <submittedName>
        <fullName evidence="1">Uncharacterized protein</fullName>
    </submittedName>
</protein>
<evidence type="ECO:0000313" key="1">
    <source>
        <dbReference type="EMBL" id="JAS82616.1"/>
    </source>
</evidence>
<accession>A0A1B6I6Q3</accession>